<dbReference type="EMBL" id="BBWV01000002">
    <property type="protein sequence ID" value="GAO43772.1"/>
    <property type="molecule type" value="Genomic_DNA"/>
</dbReference>
<gene>
    <name evidence="1" type="ORF">FPE01S_02_08780</name>
</gene>
<accession>A0A0E9N165</accession>
<sequence>MVQAILNGRKTQTRRVVKGTALEWLDRDGFVKEYVALPKNELCPYGNPGDFLWVREEFYQIGHWKEVPGVKTKTGKMKWKFVPDNGEIRYSDNRPETFRKGRHHKDPSTSVWHKRLARFMPRSACRLFLKVTNIRVERLQDISTEDVRKEGAGQNVRQMSLYGLDAKGIREVYATHFSILWTSINGEESWNSNPWVWVVSFERTDKPESF</sequence>
<reference evidence="1 2" key="1">
    <citation type="submission" date="2015-04" db="EMBL/GenBank/DDBJ databases">
        <title>Whole genome shotgun sequence of Flavihumibacter petaseus NBRC 106054.</title>
        <authorList>
            <person name="Miyazawa S."/>
            <person name="Hosoyama A."/>
            <person name="Hashimoto M."/>
            <person name="Noguchi M."/>
            <person name="Tsuchikane K."/>
            <person name="Ohji S."/>
            <person name="Yamazoe A."/>
            <person name="Ichikawa N."/>
            <person name="Kimura A."/>
            <person name="Fujita N."/>
        </authorList>
    </citation>
    <scope>NUCLEOTIDE SEQUENCE [LARGE SCALE GENOMIC DNA]</scope>
    <source>
        <strain evidence="1 2">NBRC 106054</strain>
    </source>
</reference>
<evidence type="ECO:0000313" key="1">
    <source>
        <dbReference type="EMBL" id="GAO43772.1"/>
    </source>
</evidence>
<dbReference type="AlphaFoldDB" id="A0A0E9N165"/>
<dbReference type="STRING" id="1220578.FPE01S_02_08780"/>
<protein>
    <submittedName>
        <fullName evidence="1">Uncharacterized protein</fullName>
    </submittedName>
</protein>
<comment type="caution">
    <text evidence="1">The sequence shown here is derived from an EMBL/GenBank/DDBJ whole genome shotgun (WGS) entry which is preliminary data.</text>
</comment>
<dbReference type="Proteomes" id="UP000033121">
    <property type="component" value="Unassembled WGS sequence"/>
</dbReference>
<keyword evidence="2" id="KW-1185">Reference proteome</keyword>
<organism evidence="1 2">
    <name type="scientific">Flavihumibacter petaseus NBRC 106054</name>
    <dbReference type="NCBI Taxonomy" id="1220578"/>
    <lineage>
        <taxon>Bacteria</taxon>
        <taxon>Pseudomonadati</taxon>
        <taxon>Bacteroidota</taxon>
        <taxon>Chitinophagia</taxon>
        <taxon>Chitinophagales</taxon>
        <taxon>Chitinophagaceae</taxon>
        <taxon>Flavihumibacter</taxon>
    </lineage>
</organism>
<evidence type="ECO:0000313" key="2">
    <source>
        <dbReference type="Proteomes" id="UP000033121"/>
    </source>
</evidence>
<proteinExistence type="predicted"/>
<name>A0A0E9N165_9BACT</name>